<dbReference type="PANTHER" id="PTHR21340:SF7">
    <property type="entry name" value="NUDIX HYDROLASE DOMAIN-CONTAINING PROTEIN"/>
    <property type="match status" value="1"/>
</dbReference>
<dbReference type="Gene3D" id="3.90.79.10">
    <property type="entry name" value="Nucleoside Triphosphate Pyrophosphohydrolase"/>
    <property type="match status" value="1"/>
</dbReference>
<name>A0ABP7REC0_9SPHN</name>
<gene>
    <name evidence="4" type="ORF">GCM10022211_01410</name>
</gene>
<dbReference type="PROSITE" id="PS00893">
    <property type="entry name" value="NUDIX_BOX"/>
    <property type="match status" value="1"/>
</dbReference>
<evidence type="ECO:0000313" key="5">
    <source>
        <dbReference type="Proteomes" id="UP001501310"/>
    </source>
</evidence>
<dbReference type="InterPro" id="IPR015797">
    <property type="entry name" value="NUDIX_hydrolase-like_dom_sf"/>
</dbReference>
<evidence type="ECO:0000259" key="3">
    <source>
        <dbReference type="PROSITE" id="PS51462"/>
    </source>
</evidence>
<dbReference type="PROSITE" id="PS51462">
    <property type="entry name" value="NUDIX"/>
    <property type="match status" value="1"/>
</dbReference>
<feature type="domain" description="Nudix hydrolase" evidence="3">
    <location>
        <begin position="8"/>
        <end position="159"/>
    </location>
</feature>
<sequence>MPSNNANQRRRSAGILLYRRDRSGIVKVMLGHPGGPYWSRKDEGAWMVPKGALEAGENPLEAAMREFAEEVGPVPPGTPVLLCTVRQNGGKLVDVFALEGKFDPTALVSAQFEMEWPPKTGRMQLFPELDRVEWMELEEARRRILASQQPVLDALEGLLARAASEQVERHPGQQ</sequence>
<evidence type="ECO:0000256" key="2">
    <source>
        <dbReference type="ARBA" id="ARBA00022801"/>
    </source>
</evidence>
<dbReference type="RefSeq" id="WP_344708242.1">
    <property type="nucleotide sequence ID" value="NZ_BAAAZD010000001.1"/>
</dbReference>
<reference evidence="5" key="1">
    <citation type="journal article" date="2019" name="Int. J. Syst. Evol. Microbiol.">
        <title>The Global Catalogue of Microorganisms (GCM) 10K type strain sequencing project: providing services to taxonomists for standard genome sequencing and annotation.</title>
        <authorList>
            <consortium name="The Broad Institute Genomics Platform"/>
            <consortium name="The Broad Institute Genome Sequencing Center for Infectious Disease"/>
            <person name="Wu L."/>
            <person name="Ma J."/>
        </authorList>
    </citation>
    <scope>NUCLEOTIDE SEQUENCE [LARGE SCALE GENOMIC DNA]</scope>
    <source>
        <strain evidence="5">JCM 16603</strain>
    </source>
</reference>
<dbReference type="InterPro" id="IPR000086">
    <property type="entry name" value="NUDIX_hydrolase_dom"/>
</dbReference>
<evidence type="ECO:0000313" key="4">
    <source>
        <dbReference type="EMBL" id="GAA3996277.1"/>
    </source>
</evidence>
<dbReference type="PANTHER" id="PTHR21340">
    <property type="entry name" value="DIADENOSINE 5,5-P1,P4-TETRAPHOSPHATE PYROPHOSPHOHYDROLASE MUTT"/>
    <property type="match status" value="1"/>
</dbReference>
<dbReference type="CDD" id="cd04662">
    <property type="entry name" value="NUDIX_Hydrolase"/>
    <property type="match status" value="1"/>
</dbReference>
<dbReference type="InterPro" id="IPR020084">
    <property type="entry name" value="NUDIX_hydrolase_CS"/>
</dbReference>
<dbReference type="Pfam" id="PF00293">
    <property type="entry name" value="NUDIX"/>
    <property type="match status" value="1"/>
</dbReference>
<dbReference type="Proteomes" id="UP001501310">
    <property type="component" value="Unassembled WGS sequence"/>
</dbReference>
<evidence type="ECO:0000256" key="1">
    <source>
        <dbReference type="ARBA" id="ARBA00001946"/>
    </source>
</evidence>
<dbReference type="SUPFAM" id="SSF55811">
    <property type="entry name" value="Nudix"/>
    <property type="match status" value="1"/>
</dbReference>
<protein>
    <submittedName>
        <fullName evidence="4">NUDIX domain-containing protein</fullName>
    </submittedName>
</protein>
<comment type="caution">
    <text evidence="4">The sequence shown here is derived from an EMBL/GenBank/DDBJ whole genome shotgun (WGS) entry which is preliminary data.</text>
</comment>
<keyword evidence="5" id="KW-1185">Reference proteome</keyword>
<dbReference type="EMBL" id="BAAAZD010000001">
    <property type="protein sequence ID" value="GAA3996277.1"/>
    <property type="molecule type" value="Genomic_DNA"/>
</dbReference>
<dbReference type="InterPro" id="IPR051325">
    <property type="entry name" value="Nudix_hydrolase_domain"/>
</dbReference>
<organism evidence="4 5">
    <name type="scientific">Sphingomonas humi</name>
    <dbReference type="NCBI Taxonomy" id="335630"/>
    <lineage>
        <taxon>Bacteria</taxon>
        <taxon>Pseudomonadati</taxon>
        <taxon>Pseudomonadota</taxon>
        <taxon>Alphaproteobacteria</taxon>
        <taxon>Sphingomonadales</taxon>
        <taxon>Sphingomonadaceae</taxon>
        <taxon>Sphingomonas</taxon>
    </lineage>
</organism>
<keyword evidence="2" id="KW-0378">Hydrolase</keyword>
<accession>A0ABP7REC0</accession>
<proteinExistence type="predicted"/>
<comment type="cofactor">
    <cofactor evidence="1">
        <name>Mg(2+)</name>
        <dbReference type="ChEBI" id="CHEBI:18420"/>
    </cofactor>
</comment>